<reference evidence="3" key="1">
    <citation type="submission" date="2016-11" db="UniProtKB">
        <authorList>
            <consortium name="WormBaseParasite"/>
        </authorList>
    </citation>
    <scope>IDENTIFICATION</scope>
</reference>
<dbReference type="WBParaSite" id="Csp11.Scaffold75.g463.t1">
    <property type="protein sequence ID" value="Csp11.Scaffold75.g463.t1"/>
    <property type="gene ID" value="Csp11.Scaffold75.g463"/>
</dbReference>
<evidence type="ECO:0000313" key="3">
    <source>
        <dbReference type="WBParaSite" id="Csp11.Scaffold75.g463.t1"/>
    </source>
</evidence>
<evidence type="ECO:0000313" key="2">
    <source>
        <dbReference type="Proteomes" id="UP000095282"/>
    </source>
</evidence>
<dbReference type="Proteomes" id="UP000095282">
    <property type="component" value="Unplaced"/>
</dbReference>
<accession>A0A1I7V4T5</accession>
<name>A0A1I7V4T5_9PELO</name>
<dbReference type="AlphaFoldDB" id="A0A1I7V4T5"/>
<evidence type="ECO:0000256" key="1">
    <source>
        <dbReference type="SAM" id="MobiDB-lite"/>
    </source>
</evidence>
<keyword evidence="2" id="KW-1185">Reference proteome</keyword>
<organism evidence="2 3">
    <name type="scientific">Caenorhabditis tropicalis</name>
    <dbReference type="NCBI Taxonomy" id="1561998"/>
    <lineage>
        <taxon>Eukaryota</taxon>
        <taxon>Metazoa</taxon>
        <taxon>Ecdysozoa</taxon>
        <taxon>Nematoda</taxon>
        <taxon>Chromadorea</taxon>
        <taxon>Rhabditida</taxon>
        <taxon>Rhabditina</taxon>
        <taxon>Rhabditomorpha</taxon>
        <taxon>Rhabditoidea</taxon>
        <taxon>Rhabditidae</taxon>
        <taxon>Peloderinae</taxon>
        <taxon>Caenorhabditis</taxon>
    </lineage>
</organism>
<feature type="region of interest" description="Disordered" evidence="1">
    <location>
        <begin position="43"/>
        <end position="70"/>
    </location>
</feature>
<protein>
    <submittedName>
        <fullName evidence="3">Uncharacterized protein</fullName>
    </submittedName>
</protein>
<proteinExistence type="predicted"/>
<sequence>MFVYFRISMRKSDEFRIRNPQNDATPAPKIDMSHVNVIQEPLETSSARSSLVKEGDQSASFQKEPEAAPDARETIAMHSLCICDHD</sequence>